<reference evidence="1 3" key="1">
    <citation type="submission" date="2014-04" db="EMBL/GenBank/DDBJ databases">
        <authorList>
            <person name="Bishop-Lilly K.A."/>
            <person name="Broomall S.M."/>
            <person name="Chain P.S."/>
            <person name="Chertkov O."/>
            <person name="Coyne S.R."/>
            <person name="Daligault H.E."/>
            <person name="Davenport K.W."/>
            <person name="Erkkila T."/>
            <person name="Frey K.G."/>
            <person name="Gibbons H.S."/>
            <person name="Gu W."/>
            <person name="Jaissle J."/>
            <person name="Johnson S.L."/>
            <person name="Koroleva G.I."/>
            <person name="Ladner J.T."/>
            <person name="Lo C.-C."/>
            <person name="Minogue T.D."/>
            <person name="Munk C."/>
            <person name="Palacios G.F."/>
            <person name="Redden C.L."/>
            <person name="Rosenzweig C.N."/>
            <person name="Scholz M.B."/>
            <person name="Teshima H."/>
            <person name="Xu Y."/>
        </authorList>
    </citation>
    <scope>NUCLEOTIDE SEQUENCE [LARGE SCALE GENOMIC DNA]</scope>
    <source>
        <strain evidence="1 3">BHP</strain>
    </source>
</reference>
<dbReference type="EMBL" id="JMQC01000008">
    <property type="protein sequence ID" value="KFN03489.1"/>
    <property type="molecule type" value="Genomic_DNA"/>
</dbReference>
<reference evidence="2 4" key="2">
    <citation type="submission" date="2018-08" db="EMBL/GenBank/DDBJ databases">
        <title>Bacillus clarus sp. nov. strain PS00077A.</title>
        <authorList>
            <person name="Mendez Acevedo M."/>
            <person name="Carroll L."/>
            <person name="Mukherjee M."/>
            <person name="Wiedmann M."/>
            <person name="Kovac J."/>
        </authorList>
    </citation>
    <scope>NUCLEOTIDE SEQUENCE [LARGE SCALE GENOMIC DNA]</scope>
    <source>
        <strain evidence="2 4">PS00077A</strain>
    </source>
</reference>
<organism evidence="1 3">
    <name type="scientific">Bacillus clarus</name>
    <dbReference type="NCBI Taxonomy" id="2338372"/>
    <lineage>
        <taxon>Bacteria</taxon>
        <taxon>Bacillati</taxon>
        <taxon>Bacillota</taxon>
        <taxon>Bacilli</taxon>
        <taxon>Bacillales</taxon>
        <taxon>Bacillaceae</taxon>
        <taxon>Bacillus</taxon>
        <taxon>Bacillus cereus group</taxon>
    </lineage>
</organism>
<comment type="caution">
    <text evidence="1">The sequence shown here is derived from an EMBL/GenBank/DDBJ whole genome shotgun (WGS) entry which is preliminary data.</text>
</comment>
<evidence type="ECO:0000313" key="4">
    <source>
        <dbReference type="Proteomes" id="UP000264294"/>
    </source>
</evidence>
<dbReference type="EMBL" id="QVOD01000047">
    <property type="protein sequence ID" value="RFT63471.1"/>
    <property type="molecule type" value="Genomic_DNA"/>
</dbReference>
<evidence type="ECO:0000313" key="3">
    <source>
        <dbReference type="Proteomes" id="UP000029389"/>
    </source>
</evidence>
<sequence length="122" mass="14329">MKRLAKGKLFVSEGDEIIRHTAEVKRGLDTYRFEIERVVDGITVYFVDENQRKFMVVSLEEMLEMIPDEISQKRYRNIVDNAPWLLLDGIHEFRGMTKDEVTAFLRLKEEVLDDMVAALVYT</sequence>
<accession>A0A090YX14</accession>
<name>A0A090YX14_9BACI</name>
<dbReference type="Proteomes" id="UP000029389">
    <property type="component" value="Unassembled WGS sequence"/>
</dbReference>
<keyword evidence="4" id="KW-1185">Reference proteome</keyword>
<dbReference type="Proteomes" id="UP000264294">
    <property type="component" value="Unassembled WGS sequence"/>
</dbReference>
<evidence type="ECO:0000313" key="2">
    <source>
        <dbReference type="EMBL" id="RFT63471.1"/>
    </source>
</evidence>
<protein>
    <submittedName>
        <fullName evidence="1">Uncharacterized protein</fullName>
    </submittedName>
</protein>
<evidence type="ECO:0000313" key="1">
    <source>
        <dbReference type="EMBL" id="KFN03489.1"/>
    </source>
</evidence>
<proteinExistence type="predicted"/>
<dbReference type="RefSeq" id="WP_042979016.1">
    <property type="nucleotide sequence ID" value="NZ_JMQC01000008.1"/>
</dbReference>
<dbReference type="PATRIC" id="fig|1405.8.peg.507"/>
<dbReference type="AlphaFoldDB" id="A0A090YX14"/>
<gene>
    <name evidence="2" type="ORF">D0U04_25115</name>
    <name evidence="1" type="ORF">DJ93_333</name>
</gene>